<dbReference type="NCBIfam" id="TIGR01549">
    <property type="entry name" value="HAD-SF-IA-v1"/>
    <property type="match status" value="1"/>
</dbReference>
<dbReference type="PANTHER" id="PTHR43434">
    <property type="entry name" value="PHOSPHOGLYCOLATE PHOSPHATASE"/>
    <property type="match status" value="1"/>
</dbReference>
<proteinExistence type="predicted"/>
<keyword evidence="1" id="KW-0378">Hydrolase</keyword>
<organism evidence="1 2">
    <name type="scientific">Paenibacillus agilis</name>
    <dbReference type="NCBI Taxonomy" id="3020863"/>
    <lineage>
        <taxon>Bacteria</taxon>
        <taxon>Bacillati</taxon>
        <taxon>Bacillota</taxon>
        <taxon>Bacilli</taxon>
        <taxon>Bacillales</taxon>
        <taxon>Paenibacillaceae</taxon>
        <taxon>Paenibacillus</taxon>
    </lineage>
</organism>
<dbReference type="InterPro" id="IPR006439">
    <property type="entry name" value="HAD-SF_hydro_IA"/>
</dbReference>
<dbReference type="InterPro" id="IPR023214">
    <property type="entry name" value="HAD_sf"/>
</dbReference>
<protein>
    <submittedName>
        <fullName evidence="1">HAD family hydrolase</fullName>
    </submittedName>
</protein>
<dbReference type="GO" id="GO:0006281">
    <property type="term" value="P:DNA repair"/>
    <property type="evidence" value="ECO:0007669"/>
    <property type="project" value="TreeGrafter"/>
</dbReference>
<evidence type="ECO:0000313" key="2">
    <source>
        <dbReference type="Proteomes" id="UP000318102"/>
    </source>
</evidence>
<dbReference type="Proteomes" id="UP000318102">
    <property type="component" value="Unassembled WGS sequence"/>
</dbReference>
<dbReference type="EMBL" id="VNJK01000002">
    <property type="protein sequence ID" value="TVX89868.1"/>
    <property type="molecule type" value="Genomic_DNA"/>
</dbReference>
<dbReference type="SFLD" id="SFLDG01129">
    <property type="entry name" value="C1.5:_HAD__Beta-PGM__Phosphata"/>
    <property type="match status" value="1"/>
</dbReference>
<dbReference type="NCBIfam" id="TIGR01509">
    <property type="entry name" value="HAD-SF-IA-v3"/>
    <property type="match status" value="1"/>
</dbReference>
<dbReference type="Gene3D" id="3.40.50.1000">
    <property type="entry name" value="HAD superfamily/HAD-like"/>
    <property type="match status" value="1"/>
</dbReference>
<dbReference type="PRINTS" id="PR00413">
    <property type="entry name" value="HADHALOGNASE"/>
</dbReference>
<dbReference type="InterPro" id="IPR050155">
    <property type="entry name" value="HAD-like_hydrolase_sf"/>
</dbReference>
<comment type="caution">
    <text evidence="1">The sequence shown here is derived from an EMBL/GenBank/DDBJ whole genome shotgun (WGS) entry which is preliminary data.</text>
</comment>
<dbReference type="SUPFAM" id="SSF56784">
    <property type="entry name" value="HAD-like"/>
    <property type="match status" value="1"/>
</dbReference>
<dbReference type="GO" id="GO:0008967">
    <property type="term" value="F:phosphoglycolate phosphatase activity"/>
    <property type="evidence" value="ECO:0007669"/>
    <property type="project" value="TreeGrafter"/>
</dbReference>
<name>A0A559IQF6_9BACL</name>
<dbReference type="Pfam" id="PF13419">
    <property type="entry name" value="HAD_2"/>
    <property type="match status" value="1"/>
</dbReference>
<accession>A0A559IQF6</accession>
<dbReference type="InterPro" id="IPR036412">
    <property type="entry name" value="HAD-like_sf"/>
</dbReference>
<dbReference type="Gene3D" id="1.10.150.240">
    <property type="entry name" value="Putative phosphatase, domain 2"/>
    <property type="match status" value="1"/>
</dbReference>
<dbReference type="InterPro" id="IPR023198">
    <property type="entry name" value="PGP-like_dom2"/>
</dbReference>
<reference evidence="1 2" key="1">
    <citation type="submission" date="2019-07" db="EMBL/GenBank/DDBJ databases">
        <authorList>
            <person name="Kim J."/>
        </authorList>
    </citation>
    <scope>NUCLEOTIDE SEQUENCE [LARGE SCALE GENOMIC DNA]</scope>
    <source>
        <strain evidence="1 2">N4</strain>
    </source>
</reference>
<dbReference type="OrthoDB" id="9792518at2"/>
<evidence type="ECO:0000313" key="1">
    <source>
        <dbReference type="EMBL" id="TVX89868.1"/>
    </source>
</evidence>
<sequence>MKAMLFDFDGTLADTLPLSFNAFKSVFKQYDNREVTNEELVAMFGPTEEGIIYTNFANKPFVPDAIQGYYSYYEKEHHTECQCDQGIIDLLLFLKEHGVKIGVVTGKSRRSFDISAAALQLDSYFDVSITGADVVQPKPHPEGIHKALHTLGIDSENAIFVGDSNADILAGKAAGLRTYAVQWLSTCQSLTYNVEPDGLFTNVMHFRELLEKEVVIHGH</sequence>
<dbReference type="AlphaFoldDB" id="A0A559IQF6"/>
<dbReference type="InterPro" id="IPR041492">
    <property type="entry name" value="HAD_2"/>
</dbReference>
<dbReference type="SFLD" id="SFLDG01135">
    <property type="entry name" value="C1.5.6:_HAD__Beta-PGM__Phospha"/>
    <property type="match status" value="1"/>
</dbReference>
<dbReference type="GO" id="GO:0005829">
    <property type="term" value="C:cytosol"/>
    <property type="evidence" value="ECO:0007669"/>
    <property type="project" value="TreeGrafter"/>
</dbReference>
<dbReference type="SFLD" id="SFLDS00003">
    <property type="entry name" value="Haloacid_Dehalogenase"/>
    <property type="match status" value="1"/>
</dbReference>
<keyword evidence="2" id="KW-1185">Reference proteome</keyword>
<dbReference type="PANTHER" id="PTHR43434:SF1">
    <property type="entry name" value="PHOSPHOGLYCOLATE PHOSPHATASE"/>
    <property type="match status" value="1"/>
</dbReference>
<gene>
    <name evidence="1" type="ORF">FPZ44_18260</name>
</gene>